<protein>
    <submittedName>
        <fullName evidence="1">Uncharacterized protein</fullName>
    </submittedName>
</protein>
<proteinExistence type="predicted"/>
<dbReference type="EMBL" id="CM026428">
    <property type="protein sequence ID" value="KAG0567859.1"/>
    <property type="molecule type" value="Genomic_DNA"/>
</dbReference>
<name>A0A8T0HCI7_CERPU</name>
<gene>
    <name evidence="1" type="ORF">KC19_7G167400</name>
</gene>
<evidence type="ECO:0000313" key="2">
    <source>
        <dbReference type="Proteomes" id="UP000822688"/>
    </source>
</evidence>
<reference evidence="1" key="1">
    <citation type="submission" date="2020-06" db="EMBL/GenBank/DDBJ databases">
        <title>WGS assembly of Ceratodon purpureus strain R40.</title>
        <authorList>
            <person name="Carey S.B."/>
            <person name="Jenkins J."/>
            <person name="Shu S."/>
            <person name="Lovell J.T."/>
            <person name="Sreedasyam A."/>
            <person name="Maumus F."/>
            <person name="Tiley G.P."/>
            <person name="Fernandez-Pozo N."/>
            <person name="Barry K."/>
            <person name="Chen C."/>
            <person name="Wang M."/>
            <person name="Lipzen A."/>
            <person name="Daum C."/>
            <person name="Saski C.A."/>
            <person name="Payton A.C."/>
            <person name="Mcbreen J.C."/>
            <person name="Conrad R.E."/>
            <person name="Kollar L.M."/>
            <person name="Olsson S."/>
            <person name="Huttunen S."/>
            <person name="Landis J.B."/>
            <person name="Wickett N.J."/>
            <person name="Johnson M.G."/>
            <person name="Rensing S.A."/>
            <person name="Grimwood J."/>
            <person name="Schmutz J."/>
            <person name="Mcdaniel S.F."/>
        </authorList>
    </citation>
    <scope>NUCLEOTIDE SEQUENCE</scope>
    <source>
        <strain evidence="1">R40</strain>
    </source>
</reference>
<keyword evidence="2" id="KW-1185">Reference proteome</keyword>
<sequence length="132" mass="14459">MLTLSVDLCAGCRQQRGILTELGGESVFLGVCRSQVADSRSSGKLEPLVPFFGKSVRLATVVTFFCAHRWAQGRQLLVATIYADLLCCCCDFLLLFCEIQYGERLGTSLGQASVWASVWVAGSQKEEALSKW</sequence>
<dbReference type="AlphaFoldDB" id="A0A8T0HCI7"/>
<dbReference type="Proteomes" id="UP000822688">
    <property type="component" value="Chromosome 7"/>
</dbReference>
<evidence type="ECO:0000313" key="1">
    <source>
        <dbReference type="EMBL" id="KAG0567859.1"/>
    </source>
</evidence>
<comment type="caution">
    <text evidence="1">The sequence shown here is derived from an EMBL/GenBank/DDBJ whole genome shotgun (WGS) entry which is preliminary data.</text>
</comment>
<organism evidence="1 2">
    <name type="scientific">Ceratodon purpureus</name>
    <name type="common">Fire moss</name>
    <name type="synonym">Dicranum purpureum</name>
    <dbReference type="NCBI Taxonomy" id="3225"/>
    <lineage>
        <taxon>Eukaryota</taxon>
        <taxon>Viridiplantae</taxon>
        <taxon>Streptophyta</taxon>
        <taxon>Embryophyta</taxon>
        <taxon>Bryophyta</taxon>
        <taxon>Bryophytina</taxon>
        <taxon>Bryopsida</taxon>
        <taxon>Dicranidae</taxon>
        <taxon>Pseudoditrichales</taxon>
        <taxon>Ditrichaceae</taxon>
        <taxon>Ceratodon</taxon>
    </lineage>
</organism>
<accession>A0A8T0HCI7</accession>